<protein>
    <submittedName>
        <fullName evidence="1">Uncharacterized protein</fullName>
    </submittedName>
</protein>
<evidence type="ECO:0000313" key="2">
    <source>
        <dbReference type="Proteomes" id="UP000182658"/>
    </source>
</evidence>
<gene>
    <name evidence="1" type="ORF">CONLIGDRAFT_107640</name>
</gene>
<sequence>MAPYATSHSPARPTVRTHPLAYIHGHVHVFHHSAPWQQILRAEDKQLRLFAPPATANVVLRLRRLDRVTHRPLKHVPDVCASYNVPPGRRPDHLCWKMETEADLAGSLFLITSLKCLLLISLYAGGADIMPNENDTLSVGWLWEVQDMVGWRVYG</sequence>
<dbReference type="AlphaFoldDB" id="A0A1J7I9S1"/>
<dbReference type="Proteomes" id="UP000182658">
    <property type="component" value="Unassembled WGS sequence"/>
</dbReference>
<proteinExistence type="predicted"/>
<dbReference type="EMBL" id="KV875104">
    <property type="protein sequence ID" value="OIW24198.1"/>
    <property type="molecule type" value="Genomic_DNA"/>
</dbReference>
<accession>A0A1J7I9S1</accession>
<keyword evidence="2" id="KW-1185">Reference proteome</keyword>
<evidence type="ECO:0000313" key="1">
    <source>
        <dbReference type="EMBL" id="OIW24198.1"/>
    </source>
</evidence>
<name>A0A1J7I9S1_9PEZI</name>
<organism evidence="1 2">
    <name type="scientific">Coniochaeta ligniaria NRRL 30616</name>
    <dbReference type="NCBI Taxonomy" id="1408157"/>
    <lineage>
        <taxon>Eukaryota</taxon>
        <taxon>Fungi</taxon>
        <taxon>Dikarya</taxon>
        <taxon>Ascomycota</taxon>
        <taxon>Pezizomycotina</taxon>
        <taxon>Sordariomycetes</taxon>
        <taxon>Sordariomycetidae</taxon>
        <taxon>Coniochaetales</taxon>
        <taxon>Coniochaetaceae</taxon>
        <taxon>Coniochaeta</taxon>
    </lineage>
</organism>
<reference evidence="1 2" key="1">
    <citation type="submission" date="2016-10" db="EMBL/GenBank/DDBJ databases">
        <title>Draft genome sequence of Coniochaeta ligniaria NRRL30616, a lignocellulolytic fungus for bioabatement of inhibitors in plant biomass hydrolysates.</title>
        <authorList>
            <consortium name="DOE Joint Genome Institute"/>
            <person name="Jimenez D.J."/>
            <person name="Hector R.E."/>
            <person name="Riley R."/>
            <person name="Sun H."/>
            <person name="Grigoriev I.V."/>
            <person name="Van Elsas J.D."/>
            <person name="Nichols N.N."/>
        </authorList>
    </citation>
    <scope>NUCLEOTIDE SEQUENCE [LARGE SCALE GENOMIC DNA]</scope>
    <source>
        <strain evidence="1 2">NRRL 30616</strain>
    </source>
</reference>
<dbReference type="InParanoid" id="A0A1J7I9S1"/>